<dbReference type="EMBL" id="SLUM01000034">
    <property type="protein sequence ID" value="TCL53430.1"/>
    <property type="molecule type" value="Genomic_DNA"/>
</dbReference>
<reference evidence="2 3" key="1">
    <citation type="submission" date="2019-03" db="EMBL/GenBank/DDBJ databases">
        <title>Genomic Encyclopedia of Type Strains, Phase IV (KMG-IV): sequencing the most valuable type-strain genomes for metagenomic binning, comparative biology and taxonomic classification.</title>
        <authorList>
            <person name="Goeker M."/>
        </authorList>
    </citation>
    <scope>NUCLEOTIDE SEQUENCE [LARGE SCALE GENOMIC DNA]</scope>
    <source>
        <strain evidence="2 3">DSM 100451</strain>
    </source>
</reference>
<sequence>MPDAVVDSRYIALKLIALLYEQGAINRATYECVCATYGAPPSSEH</sequence>
<evidence type="ECO:0000313" key="1">
    <source>
        <dbReference type="EMBL" id="MDM8202369.1"/>
    </source>
</evidence>
<dbReference type="STRING" id="1650663.GCA_001486665_00815"/>
<reference evidence="1 4" key="2">
    <citation type="submission" date="2023-06" db="EMBL/GenBank/DDBJ databases">
        <title>Identification and characterization of horizontal gene transfer across gut microbiota members of farm animals based on homology search.</title>
        <authorList>
            <person name="Schwarzerova J."/>
            <person name="Nykrynova M."/>
            <person name="Jureckova K."/>
            <person name="Cejkova D."/>
            <person name="Rychlik I."/>
        </authorList>
    </citation>
    <scope>NUCLEOTIDE SEQUENCE [LARGE SCALE GENOMIC DNA]</scope>
    <source>
        <strain evidence="1 4">ET340</strain>
    </source>
</reference>
<reference evidence="1" key="3">
    <citation type="submission" date="2023-06" db="EMBL/GenBank/DDBJ databases">
        <authorList>
            <person name="Zeman M."/>
            <person name="Kubasova T."/>
            <person name="Jahodarova E."/>
            <person name="Nykrynova M."/>
            <person name="Rychlik I."/>
        </authorList>
    </citation>
    <scope>NUCLEOTIDE SEQUENCE</scope>
    <source>
        <strain evidence="1">ET340</strain>
    </source>
</reference>
<accession>A0A4R1QTI9</accession>
<evidence type="ECO:0000313" key="3">
    <source>
        <dbReference type="Proteomes" id="UP000295184"/>
    </source>
</evidence>
<protein>
    <submittedName>
        <fullName evidence="2">Uncharacterized protein</fullName>
    </submittedName>
</protein>
<comment type="caution">
    <text evidence="2">The sequence shown here is derived from an EMBL/GenBank/DDBJ whole genome shotgun (WGS) entry which is preliminary data.</text>
</comment>
<evidence type="ECO:0000313" key="4">
    <source>
        <dbReference type="Proteomes" id="UP001529380"/>
    </source>
</evidence>
<dbReference type="Proteomes" id="UP001529380">
    <property type="component" value="Unassembled WGS sequence"/>
</dbReference>
<name>A0A4R1QTI9_9FIRM</name>
<dbReference type="EMBL" id="JAUDCL010000036">
    <property type="protein sequence ID" value="MDM8202369.1"/>
    <property type="molecule type" value="Genomic_DNA"/>
</dbReference>
<proteinExistence type="predicted"/>
<organism evidence="2 3">
    <name type="scientific">Allofournierella massiliensis</name>
    <dbReference type="NCBI Taxonomy" id="1650663"/>
    <lineage>
        <taxon>Bacteria</taxon>
        <taxon>Bacillati</taxon>
        <taxon>Bacillota</taxon>
        <taxon>Clostridia</taxon>
        <taxon>Eubacteriales</taxon>
        <taxon>Oscillospiraceae</taxon>
        <taxon>Allofournierella</taxon>
    </lineage>
</organism>
<gene>
    <name evidence="2" type="ORF">EDD77_1345</name>
    <name evidence="1" type="ORF">QUW08_13855</name>
</gene>
<dbReference type="OrthoDB" id="3035301at2"/>
<dbReference type="Proteomes" id="UP000295184">
    <property type="component" value="Unassembled WGS sequence"/>
</dbReference>
<evidence type="ECO:0000313" key="2">
    <source>
        <dbReference type="EMBL" id="TCL53430.1"/>
    </source>
</evidence>
<dbReference type="GeneID" id="97381570"/>
<keyword evidence="4" id="KW-1185">Reference proteome</keyword>
<dbReference type="AlphaFoldDB" id="A0A4R1QTI9"/>
<dbReference type="RefSeq" id="WP_156417368.1">
    <property type="nucleotide sequence ID" value="NZ_CABKVM010000014.1"/>
</dbReference>